<feature type="transmembrane region" description="Helical" evidence="8">
    <location>
        <begin position="164"/>
        <end position="184"/>
    </location>
</feature>
<keyword evidence="10" id="KW-1185">Reference proteome</keyword>
<evidence type="ECO:0000256" key="6">
    <source>
        <dbReference type="ARBA" id="ARBA00022989"/>
    </source>
</evidence>
<proteinExistence type="inferred from homology"/>
<feature type="transmembrane region" description="Helical" evidence="8">
    <location>
        <begin position="6"/>
        <end position="24"/>
    </location>
</feature>
<gene>
    <name evidence="9" type="ORF">HNQ94_003245</name>
</gene>
<dbReference type="EMBL" id="JACHGH010000012">
    <property type="protein sequence ID" value="MBB6454756.1"/>
    <property type="molecule type" value="Genomic_DNA"/>
</dbReference>
<name>A0A841Q8N6_9BACI</name>
<feature type="transmembrane region" description="Helical" evidence="8">
    <location>
        <begin position="61"/>
        <end position="82"/>
    </location>
</feature>
<feature type="transmembrane region" description="Helical" evidence="8">
    <location>
        <begin position="190"/>
        <end position="207"/>
    </location>
</feature>
<evidence type="ECO:0000256" key="8">
    <source>
        <dbReference type="SAM" id="Phobius"/>
    </source>
</evidence>
<evidence type="ECO:0000256" key="1">
    <source>
        <dbReference type="ARBA" id="ARBA00004651"/>
    </source>
</evidence>
<dbReference type="Proteomes" id="UP000581688">
    <property type="component" value="Unassembled WGS sequence"/>
</dbReference>
<keyword evidence="4 8" id="KW-0812">Transmembrane</keyword>
<dbReference type="RefSeq" id="WP_174497403.1">
    <property type="nucleotide sequence ID" value="NZ_CADDWK010000014.1"/>
</dbReference>
<feature type="transmembrane region" description="Helical" evidence="8">
    <location>
        <begin position="219"/>
        <end position="237"/>
    </location>
</feature>
<keyword evidence="5" id="KW-0862">Zinc</keyword>
<comment type="similarity">
    <text evidence="2">Belongs to the ZIP transporter (TC 2.A.5) family.</text>
</comment>
<dbReference type="PANTHER" id="PTHR11040:SF211">
    <property type="entry name" value="ZINC TRANSPORTER ZIP11"/>
    <property type="match status" value="1"/>
</dbReference>
<reference evidence="9 10" key="1">
    <citation type="submission" date="2020-08" db="EMBL/GenBank/DDBJ databases">
        <title>Genomic Encyclopedia of Type Strains, Phase IV (KMG-IV): sequencing the most valuable type-strain genomes for metagenomic binning, comparative biology and taxonomic classification.</title>
        <authorList>
            <person name="Goeker M."/>
        </authorList>
    </citation>
    <scope>NUCLEOTIDE SEQUENCE [LARGE SCALE GENOMIC DNA]</scope>
    <source>
        <strain evidence="9 10">DSM 19612</strain>
    </source>
</reference>
<dbReference type="GO" id="GO:0005385">
    <property type="term" value="F:zinc ion transmembrane transporter activity"/>
    <property type="evidence" value="ECO:0007669"/>
    <property type="project" value="TreeGrafter"/>
</dbReference>
<dbReference type="Pfam" id="PF02535">
    <property type="entry name" value="Zip"/>
    <property type="match status" value="1"/>
</dbReference>
<evidence type="ECO:0000256" key="4">
    <source>
        <dbReference type="ARBA" id="ARBA00022692"/>
    </source>
</evidence>
<accession>A0A841Q8N6</accession>
<keyword evidence="7 8" id="KW-0472">Membrane</keyword>
<evidence type="ECO:0000256" key="3">
    <source>
        <dbReference type="ARBA" id="ARBA00022475"/>
    </source>
</evidence>
<feature type="transmembrane region" description="Helical" evidence="8">
    <location>
        <begin position="31"/>
        <end position="49"/>
    </location>
</feature>
<evidence type="ECO:0000256" key="7">
    <source>
        <dbReference type="ARBA" id="ARBA00023136"/>
    </source>
</evidence>
<sequence length="240" mass="25129">MLEALMWGGVAGSALLIGALIGLYFKIKKKVLAFIMAFGTGVLFGAATFEILPESVEKGGFLATLIGFLIGALTYTAFDLFLAKKGAHQRKRSNQNPQGHSGLAIFIGTIIDSIPEAVVIGISLIDANVSMVLVIAIFISNFPEGLSSTIGLKKDNYPRKRILILWAVVFTLTSLGSLGGYTLLDHASDQFVAGINAFAAGGVVAMVSSTMMPEAYEDGGPVVGLLAAIGLISSLMLTTL</sequence>
<dbReference type="GO" id="GO:0005886">
    <property type="term" value="C:plasma membrane"/>
    <property type="evidence" value="ECO:0007669"/>
    <property type="project" value="UniProtKB-SubCell"/>
</dbReference>
<keyword evidence="6 8" id="KW-1133">Transmembrane helix</keyword>
<dbReference type="PANTHER" id="PTHR11040">
    <property type="entry name" value="ZINC/IRON TRANSPORTER"/>
    <property type="match status" value="1"/>
</dbReference>
<evidence type="ECO:0000256" key="5">
    <source>
        <dbReference type="ARBA" id="ARBA00022833"/>
    </source>
</evidence>
<evidence type="ECO:0000256" key="2">
    <source>
        <dbReference type="ARBA" id="ARBA00006939"/>
    </source>
</evidence>
<comment type="caution">
    <text evidence="9">The sequence shown here is derived from an EMBL/GenBank/DDBJ whole genome shotgun (WGS) entry which is preliminary data.</text>
</comment>
<dbReference type="InterPro" id="IPR003689">
    <property type="entry name" value="ZIP"/>
</dbReference>
<evidence type="ECO:0000313" key="10">
    <source>
        <dbReference type="Proteomes" id="UP000581688"/>
    </source>
</evidence>
<keyword evidence="3" id="KW-1003">Cell membrane</keyword>
<dbReference type="AlphaFoldDB" id="A0A841Q8N6"/>
<comment type="subcellular location">
    <subcellularLocation>
        <location evidence="1">Cell membrane</location>
        <topology evidence="1">Multi-pass membrane protein</topology>
    </subcellularLocation>
</comment>
<protein>
    <submittedName>
        <fullName evidence="9">ZIP family zinc transporter</fullName>
    </submittedName>
</protein>
<evidence type="ECO:0000313" key="9">
    <source>
        <dbReference type="EMBL" id="MBB6454756.1"/>
    </source>
</evidence>
<organism evidence="9 10">
    <name type="scientific">Salirhabdus euzebyi</name>
    <dbReference type="NCBI Taxonomy" id="394506"/>
    <lineage>
        <taxon>Bacteria</taxon>
        <taxon>Bacillati</taxon>
        <taxon>Bacillota</taxon>
        <taxon>Bacilli</taxon>
        <taxon>Bacillales</taxon>
        <taxon>Bacillaceae</taxon>
        <taxon>Salirhabdus</taxon>
    </lineage>
</organism>